<dbReference type="EMBL" id="CP041235">
    <property type="protein sequence ID" value="QOP43754.1"/>
    <property type="molecule type" value="Genomic_DNA"/>
</dbReference>
<protein>
    <submittedName>
        <fullName evidence="2">Uncharacterized protein</fullName>
    </submittedName>
</protein>
<accession>A0A7M1B1Z6</accession>
<feature type="transmembrane region" description="Helical" evidence="1">
    <location>
        <begin position="31"/>
        <end position="50"/>
    </location>
</feature>
<dbReference type="Proteomes" id="UP000593719">
    <property type="component" value="Chromosome"/>
</dbReference>
<dbReference type="KEGG" id="ssei:FJR45_07245"/>
<name>A0A7M1B1Z6_9BACT</name>
<reference evidence="2 3" key="1">
    <citation type="submission" date="2019-06" db="EMBL/GenBank/DDBJ databases">
        <title>Sulfurimonas gotlandica sp. nov., a chemoautotrophic and psychrotolerant epsilonproteobacterium isolated from a pelagic redoxcline, and an emended description of the genus Sulfurimonas.</title>
        <authorList>
            <person name="Wang S."/>
            <person name="Jiang L."/>
            <person name="Shao Z."/>
        </authorList>
    </citation>
    <scope>NUCLEOTIDE SEQUENCE [LARGE SCALE GENOMIC DNA]</scope>
    <source>
        <strain evidence="2 3">S2-6</strain>
    </source>
</reference>
<keyword evidence="3" id="KW-1185">Reference proteome</keyword>
<sequence length="255" mass="29767">MFHNDLLIAFIVMGILFLRQIAILKRPDKINYAPLVLVIGVIATLVHFILHTQHADILLLVKESLFPLLFALILYVIMNIFHQTQQSQFMKMQEEYRRKFQEEMRTLYKKFESIEAVFSEMKLAEIESIIHADRDMQRIEEQDIVLETSNKLSALIKDFEKEILLLKSHAGSIDTTLSESEAKLLNVKNQSEMIIKQIVLSVKNMQELEKTTENFPKIFSQLNSVIQEIEAIKSDYITSCKELENLLKRLKKKLL</sequence>
<proteinExistence type="predicted"/>
<keyword evidence="1" id="KW-1133">Transmembrane helix</keyword>
<dbReference type="AlphaFoldDB" id="A0A7M1B1Z6"/>
<keyword evidence="1" id="KW-0812">Transmembrane</keyword>
<evidence type="ECO:0000313" key="2">
    <source>
        <dbReference type="EMBL" id="QOP43754.1"/>
    </source>
</evidence>
<gene>
    <name evidence="2" type="ORF">FJR45_07245</name>
</gene>
<evidence type="ECO:0000256" key="1">
    <source>
        <dbReference type="SAM" id="Phobius"/>
    </source>
</evidence>
<feature type="transmembrane region" description="Helical" evidence="1">
    <location>
        <begin position="65"/>
        <end position="82"/>
    </location>
</feature>
<evidence type="ECO:0000313" key="3">
    <source>
        <dbReference type="Proteomes" id="UP000593719"/>
    </source>
</evidence>
<feature type="transmembrane region" description="Helical" evidence="1">
    <location>
        <begin position="6"/>
        <end position="24"/>
    </location>
</feature>
<keyword evidence="1" id="KW-0472">Membrane</keyword>
<dbReference type="RefSeq" id="WP_193149943.1">
    <property type="nucleotide sequence ID" value="NZ_CP041235.1"/>
</dbReference>
<organism evidence="2 3">
    <name type="scientific">Sulfurimonas sediminis</name>
    <dbReference type="NCBI Taxonomy" id="2590020"/>
    <lineage>
        <taxon>Bacteria</taxon>
        <taxon>Pseudomonadati</taxon>
        <taxon>Campylobacterota</taxon>
        <taxon>Epsilonproteobacteria</taxon>
        <taxon>Campylobacterales</taxon>
        <taxon>Sulfurimonadaceae</taxon>
        <taxon>Sulfurimonas</taxon>
    </lineage>
</organism>